<dbReference type="RefSeq" id="WP_184476025.1">
    <property type="nucleotide sequence ID" value="NZ_JACHIV010000001.1"/>
</dbReference>
<sequence>MRRLLTRAALSVAALSLIGGCATAGTDAVEQGSEFTFVSPGGQTRIFYPEGERQRLTGLHGDSLLKEGERIGLEDFQGQVVVVNLWGSWCGPCRAEADDLQAVQDKTGPQGVQVLGIDVRDSRSAATDFHRDRGLTYPSIFDPSGRSLLALKNYPRSAVPSTIILDRQHRVAAVFLTEMLESELLPEVQKVAAEPAA</sequence>
<organism evidence="8 9">
    <name type="scientific">Saccharopolyspora gloriosae</name>
    <dbReference type="NCBI Taxonomy" id="455344"/>
    <lineage>
        <taxon>Bacteria</taxon>
        <taxon>Bacillati</taxon>
        <taxon>Actinomycetota</taxon>
        <taxon>Actinomycetes</taxon>
        <taxon>Pseudonocardiales</taxon>
        <taxon>Pseudonocardiaceae</taxon>
        <taxon>Saccharopolyspora</taxon>
    </lineage>
</organism>
<dbReference type="PROSITE" id="PS51352">
    <property type="entry name" value="THIOREDOXIN_2"/>
    <property type="match status" value="1"/>
</dbReference>
<dbReference type="CDD" id="cd02966">
    <property type="entry name" value="TlpA_like_family"/>
    <property type="match status" value="1"/>
</dbReference>
<evidence type="ECO:0000256" key="3">
    <source>
        <dbReference type="ARBA" id="ARBA00022968"/>
    </source>
</evidence>
<name>A0A840N834_9PSEU</name>
<dbReference type="PROSITE" id="PS00194">
    <property type="entry name" value="THIOREDOXIN_1"/>
    <property type="match status" value="1"/>
</dbReference>
<keyword evidence="3" id="KW-0812">Transmembrane</keyword>
<dbReference type="Gene3D" id="3.40.30.10">
    <property type="entry name" value="Glutaredoxin"/>
    <property type="match status" value="1"/>
</dbReference>
<keyword evidence="4" id="KW-1015">Disulfide bond</keyword>
<dbReference type="InterPro" id="IPR000866">
    <property type="entry name" value="AhpC/TSA"/>
</dbReference>
<dbReference type="InterPro" id="IPR050553">
    <property type="entry name" value="Thioredoxin_ResA/DsbE_sf"/>
</dbReference>
<accession>A0A840N834</accession>
<evidence type="ECO:0000313" key="8">
    <source>
        <dbReference type="EMBL" id="MBB5066951.1"/>
    </source>
</evidence>
<evidence type="ECO:0000313" key="9">
    <source>
        <dbReference type="Proteomes" id="UP000580474"/>
    </source>
</evidence>
<keyword evidence="2" id="KW-0201">Cytochrome c-type biogenesis</keyword>
<dbReference type="InterPro" id="IPR036249">
    <property type="entry name" value="Thioredoxin-like_sf"/>
</dbReference>
<dbReference type="PANTHER" id="PTHR42852:SF6">
    <property type="entry name" value="THIOL:DISULFIDE INTERCHANGE PROTEIN DSBE"/>
    <property type="match status" value="1"/>
</dbReference>
<feature type="signal peptide" evidence="6">
    <location>
        <begin position="1"/>
        <end position="24"/>
    </location>
</feature>
<proteinExistence type="predicted"/>
<dbReference type="GO" id="GO:0030313">
    <property type="term" value="C:cell envelope"/>
    <property type="evidence" value="ECO:0007669"/>
    <property type="project" value="UniProtKB-SubCell"/>
</dbReference>
<dbReference type="GO" id="GO:0017004">
    <property type="term" value="P:cytochrome complex assembly"/>
    <property type="evidence" value="ECO:0007669"/>
    <property type="project" value="UniProtKB-KW"/>
</dbReference>
<dbReference type="InterPro" id="IPR017937">
    <property type="entry name" value="Thioredoxin_CS"/>
</dbReference>
<dbReference type="AlphaFoldDB" id="A0A840N834"/>
<keyword evidence="9" id="KW-1185">Reference proteome</keyword>
<keyword evidence="8" id="KW-0413">Isomerase</keyword>
<dbReference type="Pfam" id="PF00578">
    <property type="entry name" value="AhpC-TSA"/>
    <property type="match status" value="1"/>
</dbReference>
<keyword evidence="5" id="KW-0676">Redox-active center</keyword>
<feature type="chain" id="PRO_5032578334" evidence="6">
    <location>
        <begin position="25"/>
        <end position="197"/>
    </location>
</feature>
<evidence type="ECO:0000259" key="7">
    <source>
        <dbReference type="PROSITE" id="PS51352"/>
    </source>
</evidence>
<dbReference type="PANTHER" id="PTHR42852">
    <property type="entry name" value="THIOL:DISULFIDE INTERCHANGE PROTEIN DSBE"/>
    <property type="match status" value="1"/>
</dbReference>
<evidence type="ECO:0000256" key="4">
    <source>
        <dbReference type="ARBA" id="ARBA00023157"/>
    </source>
</evidence>
<evidence type="ECO:0000256" key="5">
    <source>
        <dbReference type="ARBA" id="ARBA00023284"/>
    </source>
</evidence>
<dbReference type="InterPro" id="IPR013766">
    <property type="entry name" value="Thioredoxin_domain"/>
</dbReference>
<keyword evidence="3" id="KW-0735">Signal-anchor</keyword>
<keyword evidence="6" id="KW-0732">Signal</keyword>
<protein>
    <submittedName>
        <fullName evidence="8">Thiol-disulfide isomerase/thioredoxin</fullName>
    </submittedName>
</protein>
<feature type="domain" description="Thioredoxin" evidence="7">
    <location>
        <begin position="26"/>
        <end position="193"/>
    </location>
</feature>
<gene>
    <name evidence="8" type="ORF">BJ969_000039</name>
</gene>
<dbReference type="SUPFAM" id="SSF52833">
    <property type="entry name" value="Thioredoxin-like"/>
    <property type="match status" value="1"/>
</dbReference>
<evidence type="ECO:0000256" key="2">
    <source>
        <dbReference type="ARBA" id="ARBA00022748"/>
    </source>
</evidence>
<dbReference type="GO" id="GO:0016853">
    <property type="term" value="F:isomerase activity"/>
    <property type="evidence" value="ECO:0007669"/>
    <property type="project" value="UniProtKB-KW"/>
</dbReference>
<dbReference type="EMBL" id="JACHIV010000001">
    <property type="protein sequence ID" value="MBB5066951.1"/>
    <property type="molecule type" value="Genomic_DNA"/>
</dbReference>
<dbReference type="GO" id="GO:0016209">
    <property type="term" value="F:antioxidant activity"/>
    <property type="evidence" value="ECO:0007669"/>
    <property type="project" value="InterPro"/>
</dbReference>
<dbReference type="GO" id="GO:0016491">
    <property type="term" value="F:oxidoreductase activity"/>
    <property type="evidence" value="ECO:0007669"/>
    <property type="project" value="InterPro"/>
</dbReference>
<dbReference type="PROSITE" id="PS51257">
    <property type="entry name" value="PROKAR_LIPOPROTEIN"/>
    <property type="match status" value="1"/>
</dbReference>
<comment type="caution">
    <text evidence="8">The sequence shown here is derived from an EMBL/GenBank/DDBJ whole genome shotgun (WGS) entry which is preliminary data.</text>
</comment>
<reference evidence="8 9" key="1">
    <citation type="submission" date="2020-08" db="EMBL/GenBank/DDBJ databases">
        <title>Sequencing the genomes of 1000 actinobacteria strains.</title>
        <authorList>
            <person name="Klenk H.-P."/>
        </authorList>
    </citation>
    <scope>NUCLEOTIDE SEQUENCE [LARGE SCALE GENOMIC DNA]</scope>
    <source>
        <strain evidence="8 9">DSM 45582</strain>
    </source>
</reference>
<comment type="subcellular location">
    <subcellularLocation>
        <location evidence="1">Cell envelope</location>
    </subcellularLocation>
</comment>
<evidence type="ECO:0000256" key="6">
    <source>
        <dbReference type="SAM" id="SignalP"/>
    </source>
</evidence>
<dbReference type="Proteomes" id="UP000580474">
    <property type="component" value="Unassembled WGS sequence"/>
</dbReference>
<evidence type="ECO:0000256" key="1">
    <source>
        <dbReference type="ARBA" id="ARBA00004196"/>
    </source>
</evidence>